<dbReference type="AlphaFoldDB" id="A0A7S0CYG7"/>
<protein>
    <recommendedName>
        <fullName evidence="4">GT23 domain-containing protein</fullName>
    </recommendedName>
</protein>
<feature type="transmembrane region" description="Helical" evidence="2">
    <location>
        <begin position="20"/>
        <end position="36"/>
    </location>
</feature>
<sequence length="548" mass="62817">MARQGARPFTRKGIQISRIVRALGLVGALTLSAVIFRNNRKIYEASVMEYEMIKNEPAGGPNTKQLPSTTHTIQKKKKPPKPDGEVFWECKTQQNEMSTRLPTTFNICGFDLVSDKRYLPDPNYLDLVQAYPPESWRLDSALMIEAAVDLQNPLSCENPFSEDKGRFHLLKLIQAGIGFNVYLFTNLVSRHLEVDVPVMVNENSYWRFTDSNCGRGYTCHLRNLTKCRVDDVPRDKVVALTHHGWPFPTLANVCGEHGTWIPAKGRCLCRKGYVPQESGQSDPACRKLKPNEQQPRISDMMDRFHKWGLTAPGEVDVGGSGCPYSFVNKRDERYKHGYFWWHAQYLNWLITEADNYKNTQGWAKEMGLDHLAGDTCIAVHVRHGDACMDPYSKHRTCHSWTEYLAAIEEMERIYGNQKSIFLATDNQTIVDDAVRMNHAGRRLVYQNISRAKYKPRNWGDTVDVRREFNKPEIVTEFMQDVVGLSMCGYFIGTFTSSVGWITTELQSARLGHYRPFIALDMPYGHKKNVGRFPTFEDKPKPQKKRLDT</sequence>
<feature type="region of interest" description="Disordered" evidence="1">
    <location>
        <begin position="56"/>
        <end position="83"/>
    </location>
</feature>
<reference evidence="3" key="1">
    <citation type="submission" date="2021-01" db="EMBL/GenBank/DDBJ databases">
        <authorList>
            <person name="Corre E."/>
            <person name="Pelletier E."/>
            <person name="Niang G."/>
            <person name="Scheremetjew M."/>
            <person name="Finn R."/>
            <person name="Kale V."/>
            <person name="Holt S."/>
            <person name="Cochrane G."/>
            <person name="Meng A."/>
            <person name="Brown T."/>
            <person name="Cohen L."/>
        </authorList>
    </citation>
    <scope>NUCLEOTIDE SEQUENCE</scope>
    <source>
        <strain evidence="3">CCMP2058</strain>
    </source>
</reference>
<keyword evidence="2" id="KW-0812">Transmembrane</keyword>
<organism evidence="3">
    <name type="scientific">Amorphochlora amoebiformis</name>
    <dbReference type="NCBI Taxonomy" id="1561963"/>
    <lineage>
        <taxon>Eukaryota</taxon>
        <taxon>Sar</taxon>
        <taxon>Rhizaria</taxon>
        <taxon>Cercozoa</taxon>
        <taxon>Chlorarachniophyceae</taxon>
        <taxon>Amorphochlora</taxon>
    </lineage>
</organism>
<dbReference type="GO" id="GO:0046921">
    <property type="term" value="F:alpha-(1-&gt;6)-fucosyltransferase activity"/>
    <property type="evidence" value="ECO:0007669"/>
    <property type="project" value="TreeGrafter"/>
</dbReference>
<keyword evidence="2" id="KW-0472">Membrane</keyword>
<dbReference type="EMBL" id="HBEM01005320">
    <property type="protein sequence ID" value="CAD8435809.1"/>
    <property type="molecule type" value="Transcribed_RNA"/>
</dbReference>
<keyword evidence="2" id="KW-1133">Transmembrane helix</keyword>
<proteinExistence type="predicted"/>
<dbReference type="PANTHER" id="PTHR13132">
    <property type="entry name" value="ALPHA- 1,6 -FUCOSYLTRANSFERASE"/>
    <property type="match status" value="1"/>
</dbReference>
<accession>A0A7S0CYG7</accession>
<dbReference type="PANTHER" id="PTHR13132:SF29">
    <property type="entry name" value="ALPHA-(1,6)-FUCOSYLTRANSFERASE"/>
    <property type="match status" value="1"/>
</dbReference>
<name>A0A7S0CYG7_9EUKA</name>
<evidence type="ECO:0000256" key="2">
    <source>
        <dbReference type="SAM" id="Phobius"/>
    </source>
</evidence>
<evidence type="ECO:0008006" key="4">
    <source>
        <dbReference type="Google" id="ProtNLM"/>
    </source>
</evidence>
<dbReference type="Gene3D" id="3.40.50.11350">
    <property type="match status" value="1"/>
</dbReference>
<dbReference type="GO" id="GO:0006487">
    <property type="term" value="P:protein N-linked glycosylation"/>
    <property type="evidence" value="ECO:0007669"/>
    <property type="project" value="TreeGrafter"/>
</dbReference>
<evidence type="ECO:0000313" key="3">
    <source>
        <dbReference type="EMBL" id="CAD8435809.1"/>
    </source>
</evidence>
<feature type="compositionally biased region" description="Polar residues" evidence="1">
    <location>
        <begin position="62"/>
        <end position="72"/>
    </location>
</feature>
<evidence type="ECO:0000256" key="1">
    <source>
        <dbReference type="SAM" id="MobiDB-lite"/>
    </source>
</evidence>
<gene>
    <name evidence="3" type="ORF">LAMO00422_LOCUS3719</name>
</gene>